<comment type="caution">
    <text evidence="1">The sequence shown here is derived from an EMBL/GenBank/DDBJ whole genome shotgun (WGS) entry which is preliminary data.</text>
</comment>
<keyword evidence="2" id="KW-1185">Reference proteome</keyword>
<evidence type="ECO:0000313" key="1">
    <source>
        <dbReference type="EMBL" id="MDY3562106.1"/>
    </source>
</evidence>
<protein>
    <submittedName>
        <fullName evidence="1">Uncharacterized protein</fullName>
    </submittedName>
</protein>
<name>A0ABU5F8B8_9BACT</name>
<dbReference type="PROSITE" id="PS51257">
    <property type="entry name" value="PROKAR_LIPOPROTEIN"/>
    <property type="match status" value="1"/>
</dbReference>
<reference evidence="2" key="1">
    <citation type="journal article" date="2023" name="Mar. Drugs">
        <title>Gemmata algarum, a Novel Planctomycete Isolated from an Algal Mat, Displays Antimicrobial Activity.</title>
        <authorList>
            <person name="Kumar G."/>
            <person name="Kallscheuer N."/>
            <person name="Kashif M."/>
            <person name="Ahamad S."/>
            <person name="Jagadeeshwari U."/>
            <person name="Pannikurungottu S."/>
            <person name="Haufschild T."/>
            <person name="Kabuu M."/>
            <person name="Sasikala C."/>
            <person name="Jogler C."/>
            <person name="Ramana C."/>
        </authorList>
    </citation>
    <scope>NUCLEOTIDE SEQUENCE [LARGE SCALE GENOMIC DNA]</scope>
    <source>
        <strain evidence="2">JC673</strain>
    </source>
</reference>
<dbReference type="EMBL" id="JAXBLV010000207">
    <property type="protein sequence ID" value="MDY3562106.1"/>
    <property type="molecule type" value="Genomic_DNA"/>
</dbReference>
<dbReference type="Proteomes" id="UP001272242">
    <property type="component" value="Unassembled WGS sequence"/>
</dbReference>
<dbReference type="RefSeq" id="WP_261184857.1">
    <property type="nucleotide sequence ID" value="NZ_JAXBLV010000207.1"/>
</dbReference>
<accession>A0ABU5F8B8</accession>
<gene>
    <name evidence="1" type="ORF">R5W23_003552</name>
</gene>
<evidence type="ECO:0000313" key="2">
    <source>
        <dbReference type="Proteomes" id="UP001272242"/>
    </source>
</evidence>
<organism evidence="1 2">
    <name type="scientific">Gemmata algarum</name>
    <dbReference type="NCBI Taxonomy" id="2975278"/>
    <lineage>
        <taxon>Bacteria</taxon>
        <taxon>Pseudomonadati</taxon>
        <taxon>Planctomycetota</taxon>
        <taxon>Planctomycetia</taxon>
        <taxon>Gemmatales</taxon>
        <taxon>Gemmataceae</taxon>
        <taxon>Gemmata</taxon>
    </lineage>
</organism>
<proteinExistence type="predicted"/>
<sequence>MRNLIPLAVAALALGCGSSGRPASEVERARAAVTAALDGWKANEAPEKLKARPDPVDFADELRATHALTDYTVGKVDGSDKDVVRVTVVLKLKDKKGKSSEREAVYAVALRAPVVVSRDPYF</sequence>